<evidence type="ECO:0000259" key="1">
    <source>
        <dbReference type="PROSITE" id="PS50404"/>
    </source>
</evidence>
<dbReference type="GO" id="GO:0004364">
    <property type="term" value="F:glutathione transferase activity"/>
    <property type="evidence" value="ECO:0007669"/>
    <property type="project" value="TreeGrafter"/>
</dbReference>
<dbReference type="InterPro" id="IPR004045">
    <property type="entry name" value="Glutathione_S-Trfase_N"/>
</dbReference>
<dbReference type="Pfam" id="PF13417">
    <property type="entry name" value="GST_N_3"/>
    <property type="match status" value="1"/>
</dbReference>
<dbReference type="PROSITE" id="PS50404">
    <property type="entry name" value="GST_NTER"/>
    <property type="match status" value="1"/>
</dbReference>
<proteinExistence type="predicted"/>
<dbReference type="STRING" id="439228.SAMN06295920_102200"/>
<dbReference type="OrthoDB" id="9813092at2"/>
<organism evidence="2 3">
    <name type="scientific">Rhizorhabdus histidinilytica</name>
    <dbReference type="NCBI Taxonomy" id="439228"/>
    <lineage>
        <taxon>Bacteria</taxon>
        <taxon>Pseudomonadati</taxon>
        <taxon>Pseudomonadota</taxon>
        <taxon>Alphaproteobacteria</taxon>
        <taxon>Sphingomonadales</taxon>
        <taxon>Sphingomonadaceae</taxon>
        <taxon>Rhizorhabdus</taxon>
    </lineage>
</organism>
<dbReference type="PANTHER" id="PTHR43968">
    <property type="match status" value="1"/>
</dbReference>
<dbReference type="SUPFAM" id="SSF52833">
    <property type="entry name" value="Thioredoxin-like"/>
    <property type="match status" value="1"/>
</dbReference>
<dbReference type="GO" id="GO:0005737">
    <property type="term" value="C:cytoplasm"/>
    <property type="evidence" value="ECO:0007669"/>
    <property type="project" value="TreeGrafter"/>
</dbReference>
<protein>
    <submittedName>
        <fullName evidence="2">Glutathione S-transferase</fullName>
    </submittedName>
</protein>
<dbReference type="CDD" id="cd03060">
    <property type="entry name" value="GST_N_Omega_like"/>
    <property type="match status" value="1"/>
</dbReference>
<dbReference type="EMBL" id="FUYM01000002">
    <property type="protein sequence ID" value="SKB37972.1"/>
    <property type="molecule type" value="Genomic_DNA"/>
</dbReference>
<evidence type="ECO:0000313" key="2">
    <source>
        <dbReference type="EMBL" id="SKB37972.1"/>
    </source>
</evidence>
<sequence length="219" mass="24289">MSARRPRRAMPARPIFYSFRRCPYAMRARLALLVSGTVCELREVKLSAKPAALIAASPKATVPVLHLPDGEVIDQSLDIMRWTLGQADPEGWLDRADAALIAANDGPFKHHLDRYKYPDRHGSDRAEHRAAGLDLLAVLEERLGRASHLDGPARGLTDAAIFPFVRQFAEADRGWFDAQPLPHVHDWLARQLASALFAAAMVRPDPWRPGDPPLLFPAA</sequence>
<dbReference type="GO" id="GO:0045174">
    <property type="term" value="F:glutathione dehydrogenase (ascorbate) activity"/>
    <property type="evidence" value="ECO:0007669"/>
    <property type="project" value="TreeGrafter"/>
</dbReference>
<dbReference type="InterPro" id="IPR050983">
    <property type="entry name" value="GST_Omega/HSP26"/>
</dbReference>
<feature type="domain" description="GST N-terminal" evidence="1">
    <location>
        <begin position="12"/>
        <end position="91"/>
    </location>
</feature>
<dbReference type="InterPro" id="IPR036249">
    <property type="entry name" value="Thioredoxin-like_sf"/>
</dbReference>
<keyword evidence="2" id="KW-0808">Transferase</keyword>
<accession>A0A1T5ASK6</accession>
<dbReference type="PANTHER" id="PTHR43968:SF6">
    <property type="entry name" value="GLUTATHIONE S-TRANSFERASE OMEGA"/>
    <property type="match status" value="1"/>
</dbReference>
<keyword evidence="3" id="KW-1185">Reference proteome</keyword>
<dbReference type="Gene3D" id="1.20.1050.10">
    <property type="match status" value="1"/>
</dbReference>
<evidence type="ECO:0000313" key="3">
    <source>
        <dbReference type="Proteomes" id="UP000189818"/>
    </source>
</evidence>
<dbReference type="SUPFAM" id="SSF47616">
    <property type="entry name" value="GST C-terminal domain-like"/>
    <property type="match status" value="1"/>
</dbReference>
<dbReference type="Proteomes" id="UP000189818">
    <property type="component" value="Unassembled WGS sequence"/>
</dbReference>
<dbReference type="InterPro" id="IPR036282">
    <property type="entry name" value="Glutathione-S-Trfase_C_sf"/>
</dbReference>
<dbReference type="Pfam" id="PF13410">
    <property type="entry name" value="GST_C_2"/>
    <property type="match status" value="1"/>
</dbReference>
<dbReference type="CDD" id="cd03196">
    <property type="entry name" value="GST_C_5"/>
    <property type="match status" value="1"/>
</dbReference>
<dbReference type="AlphaFoldDB" id="A0A1T5ASK6"/>
<gene>
    <name evidence="2" type="ORF">SAMN06295920_102200</name>
</gene>
<reference evidence="3" key="1">
    <citation type="submission" date="2017-02" db="EMBL/GenBank/DDBJ databases">
        <authorList>
            <person name="Varghese N."/>
            <person name="Submissions S."/>
        </authorList>
    </citation>
    <scope>NUCLEOTIDE SEQUENCE [LARGE SCALE GENOMIC DNA]</scope>
    <source>
        <strain evidence="3">UM2</strain>
    </source>
</reference>
<dbReference type="Gene3D" id="3.40.30.10">
    <property type="entry name" value="Glutaredoxin"/>
    <property type="match status" value="1"/>
</dbReference>
<dbReference type="GO" id="GO:0006749">
    <property type="term" value="P:glutathione metabolic process"/>
    <property type="evidence" value="ECO:0007669"/>
    <property type="project" value="TreeGrafter"/>
</dbReference>
<name>A0A1T5ASK6_9SPHN</name>